<evidence type="ECO:0000259" key="1">
    <source>
        <dbReference type="Pfam" id="PF00903"/>
    </source>
</evidence>
<dbReference type="Gene3D" id="3.30.720.110">
    <property type="match status" value="1"/>
</dbReference>
<dbReference type="Gene3D" id="3.30.720.120">
    <property type="match status" value="1"/>
</dbReference>
<dbReference type="EMBL" id="BSEN01000006">
    <property type="protein sequence ID" value="GLJ76156.1"/>
    <property type="molecule type" value="Genomic_DNA"/>
</dbReference>
<name>A0A9W6LZS3_9MICO</name>
<protein>
    <recommendedName>
        <fullName evidence="1">Glyoxalase/fosfomycin resistance/dioxygenase domain-containing protein</fullName>
    </recommendedName>
</protein>
<accession>A0A9W6LZS3</accession>
<dbReference type="InterPro" id="IPR029068">
    <property type="entry name" value="Glyas_Bleomycin-R_OHBP_Dase"/>
</dbReference>
<proteinExistence type="predicted"/>
<evidence type="ECO:0000313" key="3">
    <source>
        <dbReference type="Proteomes" id="UP001142372"/>
    </source>
</evidence>
<keyword evidence="3" id="KW-1185">Reference proteome</keyword>
<evidence type="ECO:0000313" key="2">
    <source>
        <dbReference type="EMBL" id="GLJ76156.1"/>
    </source>
</evidence>
<reference evidence="2" key="2">
    <citation type="submission" date="2023-01" db="EMBL/GenBank/DDBJ databases">
        <authorList>
            <person name="Sun Q."/>
            <person name="Evtushenko L."/>
        </authorList>
    </citation>
    <scope>NUCLEOTIDE SEQUENCE</scope>
    <source>
        <strain evidence="2">VKM Ac-1401</strain>
    </source>
</reference>
<sequence>MADLAIYLSYPEPAPVIDWLQILGFRIVVRNEEGGRVNHCEMRRGDAVVMLAVDDAQYTRPPLLGASTGVGAYLVVEPMEVDELYAAAVARGGQGVFAPEETAWGARRARVLDPGGREWTFGSYRPGEG</sequence>
<dbReference type="Proteomes" id="UP001142372">
    <property type="component" value="Unassembled WGS sequence"/>
</dbReference>
<dbReference type="InterPro" id="IPR004360">
    <property type="entry name" value="Glyas_Fos-R_dOase_dom"/>
</dbReference>
<dbReference type="RefSeq" id="WP_271176818.1">
    <property type="nucleotide sequence ID" value="NZ_BAAAJO010000005.1"/>
</dbReference>
<dbReference type="AlphaFoldDB" id="A0A9W6LZS3"/>
<reference evidence="2" key="1">
    <citation type="journal article" date="2014" name="Int. J. Syst. Evol. Microbiol.">
        <title>Complete genome sequence of Corynebacterium casei LMG S-19264T (=DSM 44701T), isolated from a smear-ripened cheese.</title>
        <authorList>
            <consortium name="US DOE Joint Genome Institute (JGI-PGF)"/>
            <person name="Walter F."/>
            <person name="Albersmeier A."/>
            <person name="Kalinowski J."/>
            <person name="Ruckert C."/>
        </authorList>
    </citation>
    <scope>NUCLEOTIDE SEQUENCE</scope>
    <source>
        <strain evidence="2">VKM Ac-1401</strain>
    </source>
</reference>
<gene>
    <name evidence="2" type="ORF">GCM10017584_17300</name>
</gene>
<dbReference type="Pfam" id="PF00903">
    <property type="entry name" value="Glyoxalase"/>
    <property type="match status" value="1"/>
</dbReference>
<comment type="caution">
    <text evidence="2">The sequence shown here is derived from an EMBL/GenBank/DDBJ whole genome shotgun (WGS) entry which is preliminary data.</text>
</comment>
<feature type="domain" description="Glyoxalase/fosfomycin resistance/dioxygenase" evidence="1">
    <location>
        <begin position="20"/>
        <end position="120"/>
    </location>
</feature>
<dbReference type="SUPFAM" id="SSF54593">
    <property type="entry name" value="Glyoxalase/Bleomycin resistance protein/Dihydroxybiphenyl dioxygenase"/>
    <property type="match status" value="1"/>
</dbReference>
<organism evidence="2 3">
    <name type="scientific">Leifsonia poae</name>
    <dbReference type="NCBI Taxonomy" id="110933"/>
    <lineage>
        <taxon>Bacteria</taxon>
        <taxon>Bacillati</taxon>
        <taxon>Actinomycetota</taxon>
        <taxon>Actinomycetes</taxon>
        <taxon>Micrococcales</taxon>
        <taxon>Microbacteriaceae</taxon>
        <taxon>Leifsonia</taxon>
    </lineage>
</organism>